<evidence type="ECO:0000313" key="2">
    <source>
        <dbReference type="EMBL" id="MCZ0962919.1"/>
    </source>
</evidence>
<dbReference type="Pfam" id="PF13936">
    <property type="entry name" value="HTH_38"/>
    <property type="match status" value="1"/>
</dbReference>
<reference evidence="2" key="1">
    <citation type="submission" date="2022-12" db="EMBL/GenBank/DDBJ databases">
        <title>Paracoccus sp. EF6 isolated from a lake water.</title>
        <authorList>
            <person name="Liu H."/>
        </authorList>
    </citation>
    <scope>NUCLEOTIDE SEQUENCE</scope>
    <source>
        <strain evidence="2">EF6</strain>
    </source>
</reference>
<proteinExistence type="predicted"/>
<sequence>MTNHDLLAFCSPRNRVLASHLTLPERRIVAPMLQRKISVAQIAVELGQHRSTIHPEIRGNVWHDDEVPMGLVTGNMNAPCLACPSDHIYT</sequence>
<evidence type="ECO:0000313" key="3">
    <source>
        <dbReference type="Proteomes" id="UP001149822"/>
    </source>
</evidence>
<gene>
    <name evidence="2" type="ORF">OU682_14965</name>
</gene>
<organism evidence="2 3">
    <name type="scientific">Paracoccus benzoatiresistens</name>
    <dbReference type="NCBI Taxonomy" id="2997341"/>
    <lineage>
        <taxon>Bacteria</taxon>
        <taxon>Pseudomonadati</taxon>
        <taxon>Pseudomonadota</taxon>
        <taxon>Alphaproteobacteria</taxon>
        <taxon>Rhodobacterales</taxon>
        <taxon>Paracoccaceae</taxon>
        <taxon>Paracoccus</taxon>
    </lineage>
</organism>
<feature type="domain" description="Transposase IS30-like HTH" evidence="1">
    <location>
        <begin position="19"/>
        <end position="60"/>
    </location>
</feature>
<keyword evidence="3" id="KW-1185">Reference proteome</keyword>
<evidence type="ECO:0000259" key="1">
    <source>
        <dbReference type="Pfam" id="PF13936"/>
    </source>
</evidence>
<dbReference type="RefSeq" id="WP_268942974.1">
    <property type="nucleotide sequence ID" value="NZ_JAPTYD010000025.1"/>
</dbReference>
<accession>A0ABT4J7N8</accession>
<name>A0ABT4J7N8_9RHOB</name>
<dbReference type="Proteomes" id="UP001149822">
    <property type="component" value="Unassembled WGS sequence"/>
</dbReference>
<dbReference type="InterPro" id="IPR025246">
    <property type="entry name" value="IS30-like_HTH"/>
</dbReference>
<dbReference type="EMBL" id="JAPTYD010000025">
    <property type="protein sequence ID" value="MCZ0962919.1"/>
    <property type="molecule type" value="Genomic_DNA"/>
</dbReference>
<comment type="caution">
    <text evidence="2">The sequence shown here is derived from an EMBL/GenBank/DDBJ whole genome shotgun (WGS) entry which is preliminary data.</text>
</comment>
<protein>
    <submittedName>
        <fullName evidence="2">Helix-turn-helix domain-containing protein</fullName>
    </submittedName>
</protein>